<sequence>MAAYTQDNPPPIGDDSFPHEKTSLPGSNDELESGGSKSFEKDGGVRARAVTITEAQEGGEIIYRSMSWQKCAALLYGEYVCLAILAFPLSFSVLGMAGGILTTFGVGIVTLYTSLNLWRYCMLHPDLLNICDIGYHIFGKSRIAYELTAIALILNNVMIQGLHTLTGAEILNTLSNHGICTVAFSIIVMIICLICTIPRKLEHVALMGIFSAFSMAISILLVLIFHGIQGREPNVANFDEPVYITAWAPPGTTFVQGFNAGALPIIFTYVGQALYPSFIAEMRDPNDFPKALYALTIMEFITFTVVGVVVYYYAGQYTVAPAVGTLGPVFKKIAFAFVFPTTIIIGVIYASVAAKYIFGRIFLGTRHYNNHTALGWAGWIGCVSVTWVFGWVIGEAIPFFGTLLSLMSALFDGWFGFIFWSAAFFEINRGNLWKNQGFRRKAETAFNWFLILAGAFIFGPGIYTSVESIIDNYRTGSIKAPFTCADNSL</sequence>
<dbReference type="EMBL" id="KZ819703">
    <property type="protein sequence ID" value="PWN53940.1"/>
    <property type="molecule type" value="Genomic_DNA"/>
</dbReference>
<evidence type="ECO:0000313" key="1">
    <source>
        <dbReference type="EMBL" id="PWN53940.1"/>
    </source>
</evidence>
<proteinExistence type="predicted"/>
<accession>A0ACD0P7A8</accession>
<gene>
    <name evidence="1" type="ORF">IE53DRAFT_337943</name>
</gene>
<dbReference type="Proteomes" id="UP000245626">
    <property type="component" value="Unassembled WGS sequence"/>
</dbReference>
<reference evidence="1 2" key="1">
    <citation type="journal article" date="2018" name="Mol. Biol. Evol.">
        <title>Broad Genomic Sampling Reveals a Smut Pathogenic Ancestry of the Fungal Clade Ustilaginomycotina.</title>
        <authorList>
            <person name="Kijpornyongpan T."/>
            <person name="Mondo S.J."/>
            <person name="Barry K."/>
            <person name="Sandor L."/>
            <person name="Lee J."/>
            <person name="Lipzen A."/>
            <person name="Pangilinan J."/>
            <person name="LaButti K."/>
            <person name="Hainaut M."/>
            <person name="Henrissat B."/>
            <person name="Grigoriev I.V."/>
            <person name="Spatafora J.W."/>
            <person name="Aime M.C."/>
        </authorList>
    </citation>
    <scope>NUCLEOTIDE SEQUENCE [LARGE SCALE GENOMIC DNA]</scope>
    <source>
        <strain evidence="1 2">SA 807</strain>
    </source>
</reference>
<name>A0ACD0P7A8_9BASI</name>
<protein>
    <submittedName>
        <fullName evidence="1">Uncharacterized protein</fullName>
    </submittedName>
</protein>
<evidence type="ECO:0000313" key="2">
    <source>
        <dbReference type="Proteomes" id="UP000245626"/>
    </source>
</evidence>
<organism evidence="1 2">
    <name type="scientific">Violaceomyces palustris</name>
    <dbReference type="NCBI Taxonomy" id="1673888"/>
    <lineage>
        <taxon>Eukaryota</taxon>
        <taxon>Fungi</taxon>
        <taxon>Dikarya</taxon>
        <taxon>Basidiomycota</taxon>
        <taxon>Ustilaginomycotina</taxon>
        <taxon>Ustilaginomycetes</taxon>
        <taxon>Violaceomycetales</taxon>
        <taxon>Violaceomycetaceae</taxon>
        <taxon>Violaceomyces</taxon>
    </lineage>
</organism>
<keyword evidence="2" id="KW-1185">Reference proteome</keyword>